<evidence type="ECO:0000256" key="1">
    <source>
        <dbReference type="ARBA" id="ARBA00007871"/>
    </source>
</evidence>
<gene>
    <name evidence="6" type="ORF">LAD12857_32380</name>
</gene>
<dbReference type="InterPro" id="IPR001367">
    <property type="entry name" value="Fe_dep_repressor"/>
</dbReference>
<protein>
    <submittedName>
        <fullName evidence="6">DtxR family transcriptional regulator</fullName>
    </submittedName>
</protein>
<proteinExistence type="inferred from homology"/>
<dbReference type="InterPro" id="IPR022689">
    <property type="entry name" value="Iron_dep_repressor"/>
</dbReference>
<dbReference type="SUPFAM" id="SSF47979">
    <property type="entry name" value="Iron-dependent repressor protein, dimerization domain"/>
    <property type="match status" value="1"/>
</dbReference>
<keyword evidence="3" id="KW-0238">DNA-binding</keyword>
<dbReference type="PANTHER" id="PTHR33238">
    <property type="entry name" value="IRON (METAL) DEPENDENT REPRESSOR, DTXR FAMILY"/>
    <property type="match status" value="1"/>
</dbReference>
<evidence type="ECO:0000256" key="3">
    <source>
        <dbReference type="ARBA" id="ARBA00023125"/>
    </source>
</evidence>
<comment type="caution">
    <text evidence="6">The sequence shown here is derived from an EMBL/GenBank/DDBJ whole genome shotgun (WGS) entry which is preliminary data.</text>
</comment>
<dbReference type="Proteomes" id="UP001419084">
    <property type="component" value="Unassembled WGS sequence"/>
</dbReference>
<evidence type="ECO:0000313" key="6">
    <source>
        <dbReference type="EMBL" id="GLB31315.1"/>
    </source>
</evidence>
<sequence length="147" mass="16769">MKIPGCLCYNKQILKELLKEGAVTKIQESAENYLEAILMLHRRNGYVRSIDIAGELEFSKPSVSVAMKNLRENGFIDMDENGHITLLEKGQEIAERIYERHTFLSDWLMALGVERRIALEDACRIEHVISAESFAAIKAFVNGREKE</sequence>
<dbReference type="Gene3D" id="1.10.10.10">
    <property type="entry name" value="Winged helix-like DNA-binding domain superfamily/Winged helix DNA-binding domain"/>
    <property type="match status" value="1"/>
</dbReference>
<keyword evidence="2" id="KW-0805">Transcription regulation</keyword>
<dbReference type="EMBL" id="BRPJ01000066">
    <property type="protein sequence ID" value="GLB31315.1"/>
    <property type="molecule type" value="Genomic_DNA"/>
</dbReference>
<evidence type="ECO:0000313" key="7">
    <source>
        <dbReference type="Proteomes" id="UP001419084"/>
    </source>
</evidence>
<dbReference type="Pfam" id="PF01325">
    <property type="entry name" value="Fe_dep_repress"/>
    <property type="match status" value="1"/>
</dbReference>
<keyword evidence="7" id="KW-1185">Reference proteome</keyword>
<evidence type="ECO:0000256" key="2">
    <source>
        <dbReference type="ARBA" id="ARBA00023015"/>
    </source>
</evidence>
<dbReference type="PANTHER" id="PTHR33238:SF7">
    <property type="entry name" value="IRON-DEPENDENT TRANSCRIPTIONAL REGULATOR"/>
    <property type="match status" value="1"/>
</dbReference>
<dbReference type="Gene3D" id="1.10.60.10">
    <property type="entry name" value="Iron dependent repressor, metal binding and dimerisation domain"/>
    <property type="match status" value="1"/>
</dbReference>
<keyword evidence="4" id="KW-0804">Transcription</keyword>
<comment type="similarity">
    <text evidence="1">Belongs to the DtxR/MntR family.</text>
</comment>
<dbReference type="PROSITE" id="PS50944">
    <property type="entry name" value="HTH_DTXR"/>
    <property type="match status" value="1"/>
</dbReference>
<dbReference type="SMART" id="SM00529">
    <property type="entry name" value="HTH_DTXR"/>
    <property type="match status" value="1"/>
</dbReference>
<feature type="domain" description="HTH dtxR-type" evidence="5">
    <location>
        <begin position="26"/>
        <end position="87"/>
    </location>
</feature>
<dbReference type="InterPro" id="IPR036421">
    <property type="entry name" value="Fe_dep_repressor_sf"/>
</dbReference>
<dbReference type="Pfam" id="PF02742">
    <property type="entry name" value="Fe_dep_repr_C"/>
    <property type="match status" value="1"/>
</dbReference>
<evidence type="ECO:0000259" key="5">
    <source>
        <dbReference type="PROSITE" id="PS50944"/>
    </source>
</evidence>
<dbReference type="SUPFAM" id="SSF46785">
    <property type="entry name" value="Winged helix' DNA-binding domain"/>
    <property type="match status" value="1"/>
</dbReference>
<reference evidence="6 7" key="1">
    <citation type="journal article" date="2024" name="Int. J. Syst. Evol. Microbiol.">
        <title>Lacrimispora brassicae sp. nov. isolated from fermented cabbage, and proposal of Clostridium indicum Gundawar et al. 2019 and Clostridium methoxybenzovorans Mechichi et al. 1999 as heterotypic synonyms of Lacrimispora amygdalina (Parshina et al. 2003) Haas and Blanchard 2020 and Lacrimispora indolis (McClung and McCoy 1957) Haas and Blanchard 2020, respectively.</title>
        <authorList>
            <person name="Kobayashi H."/>
            <person name="Tanizawa Y."/>
            <person name="Sakamoto M."/>
            <person name="Ohkuma M."/>
            <person name="Tohno M."/>
        </authorList>
    </citation>
    <scope>NUCLEOTIDE SEQUENCE [LARGE SCALE GENOMIC DNA]</scope>
    <source>
        <strain evidence="6 7">DSM 12857</strain>
    </source>
</reference>
<evidence type="ECO:0000256" key="4">
    <source>
        <dbReference type="ARBA" id="ARBA00023163"/>
    </source>
</evidence>
<organism evidence="6 7">
    <name type="scientific">Lacrimispora amygdalina</name>
    <dbReference type="NCBI Taxonomy" id="253257"/>
    <lineage>
        <taxon>Bacteria</taxon>
        <taxon>Bacillati</taxon>
        <taxon>Bacillota</taxon>
        <taxon>Clostridia</taxon>
        <taxon>Lachnospirales</taxon>
        <taxon>Lachnospiraceae</taxon>
        <taxon>Lacrimispora</taxon>
    </lineage>
</organism>
<dbReference type="InterPro" id="IPR036388">
    <property type="entry name" value="WH-like_DNA-bd_sf"/>
</dbReference>
<dbReference type="InterPro" id="IPR022687">
    <property type="entry name" value="HTH_DTXR"/>
</dbReference>
<dbReference type="InterPro" id="IPR036390">
    <property type="entry name" value="WH_DNA-bd_sf"/>
</dbReference>
<name>A0ABQ5M8P0_9FIRM</name>
<accession>A0ABQ5M8P0</accession>
<dbReference type="InterPro" id="IPR050536">
    <property type="entry name" value="DtxR_MntR_Metal-Reg"/>
</dbReference>